<sequence length="735" mass="81525">MAMTGIPSIGDVLLLSQLAWRIGCAFTAGRPAAPPEFHEVENELKTLTKSLDLLAEALDDDNSILASADDKVKVGVNQALLHCQQCLEDLNAFVIRYQEVKRPAGEVGTRGLQGVRTWKPALLKSWKSIWWMAEGGNIQETMVTQLNEVHNLAGSAMNARMEEIHRLMADMVNKMGTETDSFNYPPAGPMDRRLDQTSSTEDLTSYEPSHTRASSTGDSSDGYRLESNVKFSADVTQKPSPKDIRGRSARSQPDTDPGPPLSPRGAHDQRTTDSNDYRYISETAPEATGAQLSPARANMYGETPESPSSRQYAPSWNSQAYPTPLLDRTSSQVSSEYSLHETLLLPPPSDMSIEPKLSHTSEIGDPALKLNRSASTASQQEAFKRQLLRDTAILCEVPAFSIEYAQQKDDGDAIMVKATANCQVMLLRKREVQPDGTVKFITSVWGISDDRSVRMEQKLPDGEEVIPYTVWDATLKVSLRAYSLLRFYGPSYVAETLNTAPTNWVNYIFKDEQGQFNPMEDSKTAFYAPSEITTGANLFQSALMGKTLLLSVRTNRVLRVHEGIAGTFAYQEQMCALENLRIWKDQDSNGVIAMIHYTPHFRDGYMSFYLNSQRDRVRISDAGDRHIKLKGLNISIEKPSHRRGPSASNTASSSPIIPSDQQQSQFQQPPSPLQRRNSIGEIAGGSVASAKSTGPTKASKPPKKVTSARLEFTAEVDKRLFLEKFREVQGFFYAE</sequence>
<name>A0A9P8L2R3_9PEZI</name>
<reference evidence="2" key="1">
    <citation type="submission" date="2021-03" db="EMBL/GenBank/DDBJ databases">
        <title>Comparative genomics and phylogenomic investigation of the class Geoglossomycetes provide insights into ecological specialization and systematics.</title>
        <authorList>
            <person name="Melie T."/>
            <person name="Pirro S."/>
            <person name="Miller A.N."/>
            <person name="Quandt A."/>
        </authorList>
    </citation>
    <scope>NUCLEOTIDE SEQUENCE</scope>
    <source>
        <strain evidence="2">GBOQ0MN5Z8</strain>
    </source>
</reference>
<comment type="caution">
    <text evidence="2">The sequence shown here is derived from an EMBL/GenBank/DDBJ whole genome shotgun (WGS) entry which is preliminary data.</text>
</comment>
<evidence type="ECO:0000313" key="3">
    <source>
        <dbReference type="Proteomes" id="UP000698800"/>
    </source>
</evidence>
<dbReference type="AlphaFoldDB" id="A0A9P8L2R3"/>
<feature type="region of interest" description="Disordered" evidence="1">
    <location>
        <begin position="178"/>
        <end position="316"/>
    </location>
</feature>
<protein>
    <recommendedName>
        <fullName evidence="4">Fungal N-terminal domain-containing protein</fullName>
    </recommendedName>
</protein>
<accession>A0A9P8L2R3</accession>
<gene>
    <name evidence="2" type="ORF">FGG08_001432</name>
</gene>
<keyword evidence="3" id="KW-1185">Reference proteome</keyword>
<evidence type="ECO:0000256" key="1">
    <source>
        <dbReference type="SAM" id="MobiDB-lite"/>
    </source>
</evidence>
<feature type="region of interest" description="Disordered" evidence="1">
    <location>
        <begin position="635"/>
        <end position="706"/>
    </location>
</feature>
<feature type="compositionally biased region" description="Basic and acidic residues" evidence="1">
    <location>
        <begin position="265"/>
        <end position="276"/>
    </location>
</feature>
<organism evidence="2 3">
    <name type="scientific">Glutinoglossum americanum</name>
    <dbReference type="NCBI Taxonomy" id="1670608"/>
    <lineage>
        <taxon>Eukaryota</taxon>
        <taxon>Fungi</taxon>
        <taxon>Dikarya</taxon>
        <taxon>Ascomycota</taxon>
        <taxon>Pezizomycotina</taxon>
        <taxon>Geoglossomycetes</taxon>
        <taxon>Geoglossales</taxon>
        <taxon>Geoglossaceae</taxon>
        <taxon>Glutinoglossum</taxon>
    </lineage>
</organism>
<proteinExistence type="predicted"/>
<dbReference type="EMBL" id="JAGHQL010000019">
    <property type="protein sequence ID" value="KAH0544406.1"/>
    <property type="molecule type" value="Genomic_DNA"/>
</dbReference>
<feature type="compositionally biased region" description="Polar residues" evidence="1">
    <location>
        <begin position="196"/>
        <end position="219"/>
    </location>
</feature>
<evidence type="ECO:0008006" key="4">
    <source>
        <dbReference type="Google" id="ProtNLM"/>
    </source>
</evidence>
<feature type="compositionally biased region" description="Low complexity" evidence="1">
    <location>
        <begin position="652"/>
        <end position="668"/>
    </location>
</feature>
<feature type="compositionally biased region" description="Polar residues" evidence="1">
    <location>
        <begin position="305"/>
        <end position="316"/>
    </location>
</feature>
<evidence type="ECO:0000313" key="2">
    <source>
        <dbReference type="EMBL" id="KAH0544406.1"/>
    </source>
</evidence>
<dbReference type="OrthoDB" id="5404564at2759"/>
<dbReference type="Proteomes" id="UP000698800">
    <property type="component" value="Unassembled WGS sequence"/>
</dbReference>